<name>A0ABD0Q0V1_CIRMR</name>
<feature type="non-terminal residue" evidence="2">
    <location>
        <position position="53"/>
    </location>
</feature>
<dbReference type="PANTHER" id="PTHR13457:SF1">
    <property type="entry name" value="HEAT REPEAT-CONTAINING PROTEIN 1"/>
    <property type="match status" value="1"/>
</dbReference>
<keyword evidence="1" id="KW-0698">rRNA processing</keyword>
<evidence type="ECO:0000313" key="2">
    <source>
        <dbReference type="EMBL" id="KAL0179914.1"/>
    </source>
</evidence>
<organism evidence="2 3">
    <name type="scientific">Cirrhinus mrigala</name>
    <name type="common">Mrigala</name>
    <dbReference type="NCBI Taxonomy" id="683832"/>
    <lineage>
        <taxon>Eukaryota</taxon>
        <taxon>Metazoa</taxon>
        <taxon>Chordata</taxon>
        <taxon>Craniata</taxon>
        <taxon>Vertebrata</taxon>
        <taxon>Euteleostomi</taxon>
        <taxon>Actinopterygii</taxon>
        <taxon>Neopterygii</taxon>
        <taxon>Teleostei</taxon>
        <taxon>Ostariophysi</taxon>
        <taxon>Cypriniformes</taxon>
        <taxon>Cyprinidae</taxon>
        <taxon>Labeoninae</taxon>
        <taxon>Labeonini</taxon>
        <taxon>Cirrhinus</taxon>
    </lineage>
</organism>
<comment type="subcellular location">
    <subcellularLocation>
        <location evidence="1">Nucleus</location>
        <location evidence="1">Nucleolus</location>
    </subcellularLocation>
</comment>
<evidence type="ECO:0000313" key="3">
    <source>
        <dbReference type="Proteomes" id="UP001529510"/>
    </source>
</evidence>
<dbReference type="GO" id="GO:1990904">
    <property type="term" value="C:ribonucleoprotein complex"/>
    <property type="evidence" value="ECO:0007669"/>
    <property type="project" value="UniProtKB-KW"/>
</dbReference>
<evidence type="ECO:0000256" key="1">
    <source>
        <dbReference type="RuleBase" id="RU367065"/>
    </source>
</evidence>
<dbReference type="PANTHER" id="PTHR13457">
    <property type="entry name" value="BAP28"/>
    <property type="match status" value="1"/>
</dbReference>
<comment type="caution">
    <text evidence="2">The sequence shown here is derived from an EMBL/GenBank/DDBJ whole genome shotgun (WGS) entry which is preliminary data.</text>
</comment>
<dbReference type="EMBL" id="JAMKFB020000012">
    <property type="protein sequence ID" value="KAL0179914.1"/>
    <property type="molecule type" value="Genomic_DNA"/>
</dbReference>
<sequence>MENMLGGEMIYKTHITKHLVPCIAQFAVAMGDDSQWKVLNYQILLKTRHRSPK</sequence>
<comment type="function">
    <text evidence="1">Involved in nucleolar processing of pre-18S ribosomal RNA.</text>
</comment>
<accession>A0ABD0Q0V1</accession>
<dbReference type="AlphaFoldDB" id="A0ABD0Q0V1"/>
<dbReference type="Proteomes" id="UP001529510">
    <property type="component" value="Unassembled WGS sequence"/>
</dbReference>
<keyword evidence="3" id="KW-1185">Reference proteome</keyword>
<keyword evidence="1" id="KW-0690">Ribosome biogenesis</keyword>
<dbReference type="InterPro" id="IPR040191">
    <property type="entry name" value="UTP10"/>
</dbReference>
<keyword evidence="1" id="KW-0539">Nucleus</keyword>
<protein>
    <recommendedName>
        <fullName evidence="1">HEAT repeat-containing protein 1</fullName>
    </recommendedName>
</protein>
<dbReference type="GO" id="GO:0005730">
    <property type="term" value="C:nucleolus"/>
    <property type="evidence" value="ECO:0007669"/>
    <property type="project" value="UniProtKB-SubCell"/>
</dbReference>
<gene>
    <name evidence="2" type="ORF">M9458_025356</name>
</gene>
<comment type="similarity">
    <text evidence="1">Belongs to the HEATR1/UTP10 family.</text>
</comment>
<reference evidence="2 3" key="1">
    <citation type="submission" date="2024-05" db="EMBL/GenBank/DDBJ databases">
        <title>Genome sequencing and assembly of Indian major carp, Cirrhinus mrigala (Hamilton, 1822).</title>
        <authorList>
            <person name="Mohindra V."/>
            <person name="Chowdhury L.M."/>
            <person name="Lal K."/>
            <person name="Jena J.K."/>
        </authorList>
    </citation>
    <scope>NUCLEOTIDE SEQUENCE [LARGE SCALE GENOMIC DNA]</scope>
    <source>
        <strain evidence="2">CM1030</strain>
        <tissue evidence="2">Blood</tissue>
    </source>
</reference>
<keyword evidence="1" id="KW-0687">Ribonucleoprotein</keyword>
<dbReference type="GO" id="GO:0006364">
    <property type="term" value="P:rRNA processing"/>
    <property type="evidence" value="ECO:0007669"/>
    <property type="project" value="UniProtKB-UniRule"/>
</dbReference>
<proteinExistence type="inferred from homology"/>